<reference evidence="2 3" key="1">
    <citation type="submission" date="2019-06" db="EMBL/GenBank/DDBJ databases">
        <title>A chromosome-scale genome assembly of the European perch, Perca fluviatilis.</title>
        <authorList>
            <person name="Roques C."/>
            <person name="Zahm M."/>
            <person name="Cabau C."/>
            <person name="Klopp C."/>
            <person name="Bouchez O."/>
            <person name="Donnadieu C."/>
            <person name="Kuhl H."/>
            <person name="Gislard M."/>
            <person name="Guendouz S."/>
            <person name="Journot L."/>
            <person name="Haffray P."/>
            <person name="Bestin A."/>
            <person name="Morvezen R."/>
            <person name="Feron R."/>
            <person name="Wen M."/>
            <person name="Jouanno E."/>
            <person name="Herpin A."/>
            <person name="Schartl M."/>
            <person name="Postlethwait J."/>
            <person name="Schaerlinger B."/>
            <person name="Chardard D."/>
            <person name="Lecocq T."/>
            <person name="Poncet C."/>
            <person name="Jaffrelo L."/>
            <person name="Lampietro C."/>
            <person name="Guiguen Y."/>
        </authorList>
    </citation>
    <scope>NUCLEOTIDE SEQUENCE [LARGE SCALE GENOMIC DNA]</scope>
    <source>
        <tissue evidence="2">Blood</tissue>
    </source>
</reference>
<dbReference type="Proteomes" id="UP000465112">
    <property type="component" value="Chromosome 10"/>
</dbReference>
<keyword evidence="3" id="KW-1185">Reference proteome</keyword>
<feature type="region of interest" description="Disordered" evidence="1">
    <location>
        <begin position="24"/>
        <end position="47"/>
    </location>
</feature>
<organism evidence="2 3">
    <name type="scientific">Perca fluviatilis</name>
    <name type="common">European perch</name>
    <dbReference type="NCBI Taxonomy" id="8168"/>
    <lineage>
        <taxon>Eukaryota</taxon>
        <taxon>Metazoa</taxon>
        <taxon>Chordata</taxon>
        <taxon>Craniata</taxon>
        <taxon>Vertebrata</taxon>
        <taxon>Euteleostomi</taxon>
        <taxon>Actinopterygii</taxon>
        <taxon>Neopterygii</taxon>
        <taxon>Teleostei</taxon>
        <taxon>Neoteleostei</taxon>
        <taxon>Acanthomorphata</taxon>
        <taxon>Eupercaria</taxon>
        <taxon>Perciformes</taxon>
        <taxon>Percoidei</taxon>
        <taxon>Percidae</taxon>
        <taxon>Percinae</taxon>
        <taxon>Perca</taxon>
    </lineage>
</organism>
<proteinExistence type="predicted"/>
<protein>
    <submittedName>
        <fullName evidence="2">Uncharacterized protein</fullName>
    </submittedName>
</protein>
<name>A0A6A5F6I3_PERFL</name>
<sequence>MAGRRRKVGYRKGVARRGGAVLPTGRCQLEKTGRRSSERPTQEGLISPADCSHCTSGLQVSACRQT</sequence>
<feature type="compositionally biased region" description="Basic and acidic residues" evidence="1">
    <location>
        <begin position="28"/>
        <end position="41"/>
    </location>
</feature>
<evidence type="ECO:0000313" key="3">
    <source>
        <dbReference type="Proteomes" id="UP000465112"/>
    </source>
</evidence>
<comment type="caution">
    <text evidence="2">The sequence shown here is derived from an EMBL/GenBank/DDBJ whole genome shotgun (WGS) entry which is preliminary data.</text>
</comment>
<evidence type="ECO:0000256" key="1">
    <source>
        <dbReference type="SAM" id="MobiDB-lite"/>
    </source>
</evidence>
<dbReference type="EMBL" id="VHII01000010">
    <property type="protein sequence ID" value="KAF1384374.1"/>
    <property type="molecule type" value="Genomic_DNA"/>
</dbReference>
<evidence type="ECO:0000313" key="2">
    <source>
        <dbReference type="EMBL" id="KAF1384374.1"/>
    </source>
</evidence>
<dbReference type="AlphaFoldDB" id="A0A6A5F6I3"/>
<gene>
    <name evidence="2" type="ORF">PFLUV_G00117670</name>
</gene>
<accession>A0A6A5F6I3</accession>